<proteinExistence type="predicted"/>
<comment type="caution">
    <text evidence="1">The sequence shown here is derived from an EMBL/GenBank/DDBJ whole genome shotgun (WGS) entry which is preliminary data.</text>
</comment>
<dbReference type="EMBL" id="SPLM01000036">
    <property type="protein sequence ID" value="TMW66237.1"/>
    <property type="molecule type" value="Genomic_DNA"/>
</dbReference>
<organism evidence="1 2">
    <name type="scientific">Pythium oligandrum</name>
    <name type="common">Mycoparasitic fungus</name>
    <dbReference type="NCBI Taxonomy" id="41045"/>
    <lineage>
        <taxon>Eukaryota</taxon>
        <taxon>Sar</taxon>
        <taxon>Stramenopiles</taxon>
        <taxon>Oomycota</taxon>
        <taxon>Peronosporomycetes</taxon>
        <taxon>Pythiales</taxon>
        <taxon>Pythiaceae</taxon>
        <taxon>Pythium</taxon>
    </lineage>
</organism>
<name>A0A8K1CPH3_PYTOL</name>
<sequence>MDRTANAFLALGGKLDQPVVVAVPSAFLKRRPTERIISYQVESEDGECLVKFCGKLPVGICVDTLRCKALQDIADMLSRPTTRKSLSIYENRRVFLEGGEPLDPESMVIVADDKLQKDNLFVVVEKSVLVPTTGPRAKWLH</sequence>
<dbReference type="AlphaFoldDB" id="A0A8K1CPH3"/>
<dbReference type="Proteomes" id="UP000794436">
    <property type="component" value="Unassembled WGS sequence"/>
</dbReference>
<gene>
    <name evidence="1" type="ORF">Poli38472_004002</name>
</gene>
<protein>
    <submittedName>
        <fullName evidence="1">Uncharacterized protein</fullName>
    </submittedName>
</protein>
<accession>A0A8K1CPH3</accession>
<reference evidence="1" key="1">
    <citation type="submission" date="2019-03" db="EMBL/GenBank/DDBJ databases">
        <title>Long read genome sequence of the mycoparasitic Pythium oligandrum ATCC 38472 isolated from sugarbeet rhizosphere.</title>
        <authorList>
            <person name="Gaulin E."/>
        </authorList>
    </citation>
    <scope>NUCLEOTIDE SEQUENCE</scope>
    <source>
        <strain evidence="1">ATCC 38472_TT</strain>
    </source>
</reference>
<evidence type="ECO:0000313" key="2">
    <source>
        <dbReference type="Proteomes" id="UP000794436"/>
    </source>
</evidence>
<keyword evidence="2" id="KW-1185">Reference proteome</keyword>
<evidence type="ECO:0000313" key="1">
    <source>
        <dbReference type="EMBL" id="TMW66237.1"/>
    </source>
</evidence>